<dbReference type="GeneID" id="63680941"/>
<protein>
    <recommendedName>
        <fullName evidence="2">DUF7907 domain-containing protein</fullName>
    </recommendedName>
</protein>
<feature type="chain" id="PRO_5002160551" description="DUF7907 domain-containing protein" evidence="1">
    <location>
        <begin position="20"/>
        <end position="264"/>
    </location>
</feature>
<evidence type="ECO:0000313" key="4">
    <source>
        <dbReference type="Proteomes" id="UP000031575"/>
    </source>
</evidence>
<feature type="domain" description="DUF7907" evidence="2">
    <location>
        <begin position="45"/>
        <end position="234"/>
    </location>
</feature>
<reference evidence="3 4" key="1">
    <citation type="journal article" date="2014" name="BMC Genomics">
        <title>Comparative genomics of the major fungal agents of human and animal Sporotrichosis: Sporothrix schenckii and Sporothrix brasiliensis.</title>
        <authorList>
            <person name="Teixeira M.M."/>
            <person name="de Almeida L.G."/>
            <person name="Kubitschek-Barreira P."/>
            <person name="Alves F.L."/>
            <person name="Kioshima E.S."/>
            <person name="Abadio A.K."/>
            <person name="Fernandes L."/>
            <person name="Derengowski L.S."/>
            <person name="Ferreira K.S."/>
            <person name="Souza R.C."/>
            <person name="Ruiz J.C."/>
            <person name="de Andrade N.C."/>
            <person name="Paes H.C."/>
            <person name="Nicola A.M."/>
            <person name="Albuquerque P."/>
            <person name="Gerber A.L."/>
            <person name="Martins V.P."/>
            <person name="Peconick L.D."/>
            <person name="Neto A.V."/>
            <person name="Chaucanez C.B."/>
            <person name="Silva P.A."/>
            <person name="Cunha O.L."/>
            <person name="de Oliveira F.F."/>
            <person name="dos Santos T.C."/>
            <person name="Barros A.L."/>
            <person name="Soares M.A."/>
            <person name="de Oliveira L.M."/>
            <person name="Marini M.M."/>
            <person name="Villalobos-Duno H."/>
            <person name="Cunha M.M."/>
            <person name="de Hoog S."/>
            <person name="da Silveira J.F."/>
            <person name="Henrissat B."/>
            <person name="Nino-Vega G.A."/>
            <person name="Cisalpino P.S."/>
            <person name="Mora-Montes H.M."/>
            <person name="Almeida S.R."/>
            <person name="Stajich J.E."/>
            <person name="Lopes-Bezerra L.M."/>
            <person name="Vasconcelos A.T."/>
            <person name="Felipe M.S."/>
        </authorList>
    </citation>
    <scope>NUCLEOTIDE SEQUENCE [LARGE SCALE GENOMIC DNA]</scope>
    <source>
        <strain evidence="3 4">5110</strain>
    </source>
</reference>
<accession>A0A0C2FDI9</accession>
<evidence type="ECO:0000313" key="3">
    <source>
        <dbReference type="EMBL" id="KIH89173.1"/>
    </source>
</evidence>
<dbReference type="VEuPathDB" id="FungiDB:SPBR_07766"/>
<dbReference type="OrthoDB" id="3518533at2759"/>
<keyword evidence="4" id="KW-1185">Reference proteome</keyword>
<evidence type="ECO:0000256" key="1">
    <source>
        <dbReference type="SAM" id="SignalP"/>
    </source>
</evidence>
<sequence>MLTNVSHLLAIAASYPVSASPIVFTPTSSTRAFNAAEAPVPTSTSTGVRLVADVTDPFNALAQDVQNMALQAYHAGSNYRVPMLQKPDAQNPGRVFYYDRLPQNSSSILLTDSFSAETLANSTANPSVSFGLTVQSPSDFIVPEYPHEHGVSFFAGSGDATPVTLADTGTPYGGLYLLNMQGSGTFMACNRTIPYYNLETGLTLEYLYDSDASSPGEAPVVPDNCVPIRLVLVCADLPAVPTGSESSHASAQQVSCYTDMSGRA</sequence>
<name>A0A0C2FDI9_9PEZI</name>
<dbReference type="EMBL" id="AWTV01000009">
    <property type="protein sequence ID" value="KIH89173.1"/>
    <property type="molecule type" value="Genomic_DNA"/>
</dbReference>
<feature type="signal peptide" evidence="1">
    <location>
        <begin position="1"/>
        <end position="19"/>
    </location>
</feature>
<dbReference type="HOGENOM" id="CLU_102302_0_0_1"/>
<dbReference type="RefSeq" id="XP_040617183.1">
    <property type="nucleotide sequence ID" value="XM_040766020.1"/>
</dbReference>
<keyword evidence="1" id="KW-0732">Signal</keyword>
<dbReference type="Proteomes" id="UP000031575">
    <property type="component" value="Unassembled WGS sequence"/>
</dbReference>
<organism evidence="3 4">
    <name type="scientific">Sporothrix brasiliensis 5110</name>
    <dbReference type="NCBI Taxonomy" id="1398154"/>
    <lineage>
        <taxon>Eukaryota</taxon>
        <taxon>Fungi</taxon>
        <taxon>Dikarya</taxon>
        <taxon>Ascomycota</taxon>
        <taxon>Pezizomycotina</taxon>
        <taxon>Sordariomycetes</taxon>
        <taxon>Sordariomycetidae</taxon>
        <taxon>Ophiostomatales</taxon>
        <taxon>Ophiostomataceae</taxon>
        <taxon>Sporothrix</taxon>
    </lineage>
</organism>
<dbReference type="AlphaFoldDB" id="A0A0C2FDI9"/>
<dbReference type="Pfam" id="PF25484">
    <property type="entry name" value="DUF7907"/>
    <property type="match status" value="1"/>
</dbReference>
<dbReference type="InterPro" id="IPR057229">
    <property type="entry name" value="DUF7907"/>
</dbReference>
<evidence type="ECO:0000259" key="2">
    <source>
        <dbReference type="Pfam" id="PF25484"/>
    </source>
</evidence>
<proteinExistence type="predicted"/>
<gene>
    <name evidence="3" type="ORF">SPBR_07766</name>
</gene>
<comment type="caution">
    <text evidence="3">The sequence shown here is derived from an EMBL/GenBank/DDBJ whole genome shotgun (WGS) entry which is preliminary data.</text>
</comment>